<dbReference type="EMBL" id="JAULSO010000006">
    <property type="protein sequence ID" value="KAK3681796.1"/>
    <property type="molecule type" value="Genomic_DNA"/>
</dbReference>
<keyword evidence="2" id="KW-1185">Reference proteome</keyword>
<dbReference type="SUPFAM" id="SSF52047">
    <property type="entry name" value="RNI-like"/>
    <property type="match status" value="1"/>
</dbReference>
<dbReference type="Proteomes" id="UP001270362">
    <property type="component" value="Unassembled WGS sequence"/>
</dbReference>
<comment type="caution">
    <text evidence="1">The sequence shown here is derived from an EMBL/GenBank/DDBJ whole genome shotgun (WGS) entry which is preliminary data.</text>
</comment>
<dbReference type="Gene3D" id="3.80.10.10">
    <property type="entry name" value="Ribonuclease Inhibitor"/>
    <property type="match status" value="1"/>
</dbReference>
<dbReference type="InterPro" id="IPR032675">
    <property type="entry name" value="LRR_dom_sf"/>
</dbReference>
<reference evidence="1" key="2">
    <citation type="submission" date="2023-06" db="EMBL/GenBank/DDBJ databases">
        <authorList>
            <consortium name="Lawrence Berkeley National Laboratory"/>
            <person name="Haridas S."/>
            <person name="Hensen N."/>
            <person name="Bonometti L."/>
            <person name="Westerberg I."/>
            <person name="Brannstrom I.O."/>
            <person name="Guillou S."/>
            <person name="Cros-Aarteil S."/>
            <person name="Calhoun S."/>
            <person name="Kuo A."/>
            <person name="Mondo S."/>
            <person name="Pangilinan J."/>
            <person name="Riley R."/>
            <person name="Labutti K."/>
            <person name="Andreopoulos B."/>
            <person name="Lipzen A."/>
            <person name="Chen C."/>
            <person name="Yanf M."/>
            <person name="Daum C."/>
            <person name="Ng V."/>
            <person name="Clum A."/>
            <person name="Steindorff A."/>
            <person name="Ohm R."/>
            <person name="Martin F."/>
            <person name="Silar P."/>
            <person name="Natvig D."/>
            <person name="Lalanne C."/>
            <person name="Gautier V."/>
            <person name="Ament-Velasquez S.L."/>
            <person name="Kruys A."/>
            <person name="Hutchinson M.I."/>
            <person name="Powell A.J."/>
            <person name="Barry K."/>
            <person name="Miller A.N."/>
            <person name="Grigoriev I.V."/>
            <person name="Debuchy R."/>
            <person name="Gladieux P."/>
            <person name="Thoren M.H."/>
            <person name="Johannesson H."/>
        </authorList>
    </citation>
    <scope>NUCLEOTIDE SEQUENCE</scope>
    <source>
        <strain evidence="1">CBS 314.62</strain>
    </source>
</reference>
<evidence type="ECO:0000313" key="2">
    <source>
        <dbReference type="Proteomes" id="UP001270362"/>
    </source>
</evidence>
<gene>
    <name evidence="1" type="ORF">B0T22DRAFT_472840</name>
</gene>
<accession>A0AAE0X049</accession>
<reference evidence="1" key="1">
    <citation type="journal article" date="2023" name="Mol. Phylogenet. Evol.">
        <title>Genome-scale phylogeny and comparative genomics of the fungal order Sordariales.</title>
        <authorList>
            <person name="Hensen N."/>
            <person name="Bonometti L."/>
            <person name="Westerberg I."/>
            <person name="Brannstrom I.O."/>
            <person name="Guillou S."/>
            <person name="Cros-Aarteil S."/>
            <person name="Calhoun S."/>
            <person name="Haridas S."/>
            <person name="Kuo A."/>
            <person name="Mondo S."/>
            <person name="Pangilinan J."/>
            <person name="Riley R."/>
            <person name="LaButti K."/>
            <person name="Andreopoulos B."/>
            <person name="Lipzen A."/>
            <person name="Chen C."/>
            <person name="Yan M."/>
            <person name="Daum C."/>
            <person name="Ng V."/>
            <person name="Clum A."/>
            <person name="Steindorff A."/>
            <person name="Ohm R.A."/>
            <person name="Martin F."/>
            <person name="Silar P."/>
            <person name="Natvig D.O."/>
            <person name="Lalanne C."/>
            <person name="Gautier V."/>
            <person name="Ament-Velasquez S.L."/>
            <person name="Kruys A."/>
            <person name="Hutchinson M.I."/>
            <person name="Powell A.J."/>
            <person name="Barry K."/>
            <person name="Miller A.N."/>
            <person name="Grigoriev I.V."/>
            <person name="Debuchy R."/>
            <person name="Gladieux P."/>
            <person name="Hiltunen Thoren M."/>
            <person name="Johannesson H."/>
        </authorList>
    </citation>
    <scope>NUCLEOTIDE SEQUENCE</scope>
    <source>
        <strain evidence="1">CBS 314.62</strain>
    </source>
</reference>
<sequence length="270" mass="30555">MPKLEELAISIDNPVNGAALEWPADQLPAPSNLQSLDLNFLREEHLAPVLARATQLKTLKWNWWYNPQADSQFVNLTINLDNIATALSHVQGTLTHLVLTASVWPSSICRRPSLRMTGSLAGLATFDSLTTLEIPAPMLFGSLEDPEPADGCQQMQTCLPRNLETLRVMDYLTGTHHLDMWGSRRLGPLIVLWMQDWRASTPRLRRFHLLLGPGGHKQTWPYGVKQNLKLAVEQAGLEFELHHEEHNFAHIGPRKFWATLGRYERYSLTA</sequence>
<evidence type="ECO:0000313" key="1">
    <source>
        <dbReference type="EMBL" id="KAK3681796.1"/>
    </source>
</evidence>
<dbReference type="AlphaFoldDB" id="A0AAE0X049"/>
<name>A0AAE0X049_9PEZI</name>
<protein>
    <submittedName>
        <fullName evidence="1">Uncharacterized protein</fullName>
    </submittedName>
</protein>
<proteinExistence type="predicted"/>
<organism evidence="1 2">
    <name type="scientific">Podospora appendiculata</name>
    <dbReference type="NCBI Taxonomy" id="314037"/>
    <lineage>
        <taxon>Eukaryota</taxon>
        <taxon>Fungi</taxon>
        <taxon>Dikarya</taxon>
        <taxon>Ascomycota</taxon>
        <taxon>Pezizomycotina</taxon>
        <taxon>Sordariomycetes</taxon>
        <taxon>Sordariomycetidae</taxon>
        <taxon>Sordariales</taxon>
        <taxon>Podosporaceae</taxon>
        <taxon>Podospora</taxon>
    </lineage>
</organism>